<dbReference type="EMBL" id="CABHOF010000083">
    <property type="protein sequence ID" value="VUX67282.1"/>
    <property type="molecule type" value="Genomic_DNA"/>
</dbReference>
<accession>A0A564WY68</accession>
<protein>
    <recommendedName>
        <fullName evidence="3">DUF4163 domain-containing protein</fullName>
    </recommendedName>
</protein>
<keyword evidence="2" id="KW-1185">Reference proteome</keyword>
<sequence>MKRKKSICKSLFTICLILGLAFVLPNIKPVPVIAASKASYEIINKKEIRKYKNMSAKYLYQLPQLKGNSAAIKKINKSLRADYKKTLSGKESLFEYFEGDKYNSFRQDYGEKYYDTVTCKVMFNQNGYISFRYSCKWYAGGVGNVWEYGLTYRLKDGKKMGIQDVLAGSRDSAKQRIASTYANKISSRGYEPIMKMKYSEFCFYIKPGKKVVVCFGPYQPMGGNGKSSITMKGKIN</sequence>
<evidence type="ECO:0000313" key="1">
    <source>
        <dbReference type="EMBL" id="VUX67282.1"/>
    </source>
</evidence>
<evidence type="ECO:0008006" key="3">
    <source>
        <dbReference type="Google" id="ProtNLM"/>
    </source>
</evidence>
<name>A0A564WY68_9FIRM</name>
<organism evidence="1 2">
    <name type="scientific">Blautia wexlerae</name>
    <dbReference type="NCBI Taxonomy" id="418240"/>
    <lineage>
        <taxon>Bacteria</taxon>
        <taxon>Bacillati</taxon>
        <taxon>Bacillota</taxon>
        <taxon>Clostridia</taxon>
        <taxon>Lachnospirales</taxon>
        <taxon>Lachnospiraceae</taxon>
        <taxon>Blautia</taxon>
    </lineage>
</organism>
<proteinExistence type="predicted"/>
<gene>
    <name evidence="1" type="ORF">BWLFYP14_03557</name>
</gene>
<evidence type="ECO:0000313" key="2">
    <source>
        <dbReference type="Proteomes" id="UP000366766"/>
    </source>
</evidence>
<reference evidence="1 2" key="1">
    <citation type="submission" date="2019-07" db="EMBL/GenBank/DDBJ databases">
        <authorList>
            <person name="Chang H.-W."/>
            <person name="Raman A."/>
            <person name="Venkatesh S."/>
            <person name="Gehrig J."/>
        </authorList>
    </citation>
    <scope>NUCLEOTIDE SEQUENCE [LARGE SCALE GENOMIC DNA]</scope>
    <source>
        <strain evidence="1">Blautia_wexlerae_LFYP_14</strain>
    </source>
</reference>
<dbReference type="Gene3D" id="3.30.565.40">
    <property type="entry name" value="Fervidobacterium nodosum Rt17-B1 like"/>
    <property type="match status" value="1"/>
</dbReference>
<dbReference type="Proteomes" id="UP000366766">
    <property type="component" value="Unassembled WGS sequence"/>
</dbReference>
<dbReference type="AlphaFoldDB" id="A0A564WY68"/>
<dbReference type="RefSeq" id="WP_120062015.1">
    <property type="nucleotide sequence ID" value="NZ_CABHOF010000083.1"/>
</dbReference>